<sequence>MAELSRRRLLAGTGTVLAGGLAGCSTEEGETEGTTDGDEDGNGDDPGEEPGAETETGTETETENGNDDSSASDGTILGDIRIENVDDGSHTVDVVVEFGDEIEHWSTHELESADGTELERDWTTEPGSFRVTARLDGDDPVQVDPETWNRSPCLGLVVLVDRDGELTVLADADGEHCGDDGGDGDGSQPFDGDD</sequence>
<feature type="region of interest" description="Disordered" evidence="1">
    <location>
        <begin position="1"/>
        <end position="78"/>
    </location>
</feature>
<dbReference type="OrthoDB" id="205445at2157"/>
<evidence type="ECO:0000256" key="1">
    <source>
        <dbReference type="SAM" id="MobiDB-lite"/>
    </source>
</evidence>
<feature type="region of interest" description="Disordered" evidence="1">
    <location>
        <begin position="106"/>
        <end position="146"/>
    </location>
</feature>
<organism evidence="2 3">
    <name type="scientific">Natronobacterium haloterrestre</name>
    <name type="common">Halobiforma haloterrestris</name>
    <dbReference type="NCBI Taxonomy" id="148448"/>
    <lineage>
        <taxon>Archaea</taxon>
        <taxon>Methanobacteriati</taxon>
        <taxon>Methanobacteriota</taxon>
        <taxon>Stenosarchaea group</taxon>
        <taxon>Halobacteria</taxon>
        <taxon>Halobacteriales</taxon>
        <taxon>Natrialbaceae</taxon>
        <taxon>Natronobacterium</taxon>
    </lineage>
</organism>
<evidence type="ECO:0000313" key="2">
    <source>
        <dbReference type="EMBL" id="SFC16834.1"/>
    </source>
</evidence>
<dbReference type="PROSITE" id="PS51257">
    <property type="entry name" value="PROKAR_LIPOPROTEIN"/>
    <property type="match status" value="1"/>
</dbReference>
<dbReference type="AlphaFoldDB" id="A0A1I1GYU9"/>
<feature type="compositionally biased region" description="Low complexity" evidence="1">
    <location>
        <begin position="10"/>
        <end position="19"/>
    </location>
</feature>
<feature type="compositionally biased region" description="Acidic residues" evidence="1">
    <location>
        <begin position="27"/>
        <end position="66"/>
    </location>
</feature>
<proteinExistence type="predicted"/>
<dbReference type="Proteomes" id="UP000199161">
    <property type="component" value="Unassembled WGS sequence"/>
</dbReference>
<protein>
    <submittedName>
        <fullName evidence="2">Uncharacterized protein</fullName>
    </submittedName>
</protein>
<evidence type="ECO:0000313" key="3">
    <source>
        <dbReference type="Proteomes" id="UP000199161"/>
    </source>
</evidence>
<feature type="region of interest" description="Disordered" evidence="1">
    <location>
        <begin position="172"/>
        <end position="194"/>
    </location>
</feature>
<keyword evidence="3" id="KW-1185">Reference proteome</keyword>
<reference evidence="3" key="1">
    <citation type="submission" date="2016-10" db="EMBL/GenBank/DDBJ databases">
        <authorList>
            <person name="Varghese N."/>
            <person name="Submissions S."/>
        </authorList>
    </citation>
    <scope>NUCLEOTIDE SEQUENCE [LARGE SCALE GENOMIC DNA]</scope>
    <source>
        <strain evidence="3">DSM 13078</strain>
    </source>
</reference>
<dbReference type="EMBL" id="FOKW01000005">
    <property type="protein sequence ID" value="SFC16834.1"/>
    <property type="molecule type" value="Genomic_DNA"/>
</dbReference>
<feature type="compositionally biased region" description="Basic and acidic residues" evidence="1">
    <location>
        <begin position="106"/>
        <end position="123"/>
    </location>
</feature>
<gene>
    <name evidence="2" type="ORF">SAMN05444422_105101</name>
</gene>
<name>A0A1I1GYU9_NATHA</name>
<accession>A0A1I1GYU9</accession>
<dbReference type="RefSeq" id="WP_089788058.1">
    <property type="nucleotide sequence ID" value="NZ_FOKW01000005.1"/>
</dbReference>